<sequence>MGLINKILIKKTNHNSTKSSHADDVNNPDTPFIPRQSQPLSLNFYHFDSTPTFVLILTLSSFEDQKAVVLNPFIYKIWKFLFSPHILHLNLLYYYMGKVMKSDTYIKLNT</sequence>
<proteinExistence type="predicted"/>
<comment type="caution">
    <text evidence="1">The sequence shown here is derived from an EMBL/GenBank/DDBJ whole genome shotgun (WGS) entry which is preliminary data.</text>
</comment>
<gene>
    <name evidence="1" type="ORF">BpHYR1_034654</name>
</gene>
<organism evidence="1 2">
    <name type="scientific">Brachionus plicatilis</name>
    <name type="common">Marine rotifer</name>
    <name type="synonym">Brachionus muelleri</name>
    <dbReference type="NCBI Taxonomy" id="10195"/>
    <lineage>
        <taxon>Eukaryota</taxon>
        <taxon>Metazoa</taxon>
        <taxon>Spiralia</taxon>
        <taxon>Gnathifera</taxon>
        <taxon>Rotifera</taxon>
        <taxon>Eurotatoria</taxon>
        <taxon>Monogononta</taxon>
        <taxon>Pseudotrocha</taxon>
        <taxon>Ploima</taxon>
        <taxon>Brachionidae</taxon>
        <taxon>Brachionus</taxon>
    </lineage>
</organism>
<keyword evidence="2" id="KW-1185">Reference proteome</keyword>
<accession>A0A3M7SYB9</accession>
<dbReference type="EMBL" id="REGN01000606">
    <property type="protein sequence ID" value="RNA40685.1"/>
    <property type="molecule type" value="Genomic_DNA"/>
</dbReference>
<evidence type="ECO:0000313" key="1">
    <source>
        <dbReference type="EMBL" id="RNA40685.1"/>
    </source>
</evidence>
<dbReference type="Proteomes" id="UP000276133">
    <property type="component" value="Unassembled WGS sequence"/>
</dbReference>
<reference evidence="1 2" key="1">
    <citation type="journal article" date="2018" name="Sci. Rep.">
        <title>Genomic signatures of local adaptation to the degree of environmental predictability in rotifers.</title>
        <authorList>
            <person name="Franch-Gras L."/>
            <person name="Hahn C."/>
            <person name="Garcia-Roger E.M."/>
            <person name="Carmona M.J."/>
            <person name="Serra M."/>
            <person name="Gomez A."/>
        </authorList>
    </citation>
    <scope>NUCLEOTIDE SEQUENCE [LARGE SCALE GENOMIC DNA]</scope>
    <source>
        <strain evidence="1">HYR1</strain>
    </source>
</reference>
<dbReference type="AlphaFoldDB" id="A0A3M7SYB9"/>
<protein>
    <submittedName>
        <fullName evidence="1">Uncharacterized protein</fullName>
    </submittedName>
</protein>
<evidence type="ECO:0000313" key="2">
    <source>
        <dbReference type="Proteomes" id="UP000276133"/>
    </source>
</evidence>
<name>A0A3M7SYB9_BRAPC</name>